<protein>
    <recommendedName>
        <fullName evidence="4">Secreted protein</fullName>
    </recommendedName>
</protein>
<dbReference type="Proteomes" id="UP000027222">
    <property type="component" value="Unassembled WGS sequence"/>
</dbReference>
<evidence type="ECO:0000313" key="3">
    <source>
        <dbReference type="Proteomes" id="UP000027222"/>
    </source>
</evidence>
<dbReference type="HOGENOM" id="CLU_1304943_0_0_1"/>
<evidence type="ECO:0000313" key="2">
    <source>
        <dbReference type="EMBL" id="KDR72416.1"/>
    </source>
</evidence>
<gene>
    <name evidence="2" type="ORF">GALMADRAFT_771275</name>
</gene>
<accession>A0A067SND9</accession>
<dbReference type="EMBL" id="KL142389">
    <property type="protein sequence ID" value="KDR72416.1"/>
    <property type="molecule type" value="Genomic_DNA"/>
</dbReference>
<keyword evidence="3" id="KW-1185">Reference proteome</keyword>
<evidence type="ECO:0000256" key="1">
    <source>
        <dbReference type="SAM" id="SignalP"/>
    </source>
</evidence>
<sequence length="211" mass="24580">MMGMRGCMRLRCDLLLLLRASGISTIRDLRRRVGRSPSRRWWRSAMMMSTRCRRRKRGRSRMVRVVCGRVLLRLWVWLEGLEGPFQLFCRDAEYALTLPTSSSVKVGSPSSPCLTFHFSFRRLFLRSSMLNSSDISLGSFSNVFSSLSLLYVRAYMYNQDPQLLPRTSYFCKSHFPLAFLSFRVQYCVYLTSSYLAHFIVVSNGLYFSHVL</sequence>
<keyword evidence="1" id="KW-0732">Signal</keyword>
<dbReference type="AlphaFoldDB" id="A0A067SND9"/>
<feature type="chain" id="PRO_5001645964" description="Secreted protein" evidence="1">
    <location>
        <begin position="23"/>
        <end position="211"/>
    </location>
</feature>
<reference evidence="3" key="1">
    <citation type="journal article" date="2014" name="Proc. Natl. Acad. Sci. U.S.A.">
        <title>Extensive sampling of basidiomycete genomes demonstrates inadequacy of the white-rot/brown-rot paradigm for wood decay fungi.</title>
        <authorList>
            <person name="Riley R."/>
            <person name="Salamov A.A."/>
            <person name="Brown D.W."/>
            <person name="Nagy L.G."/>
            <person name="Floudas D."/>
            <person name="Held B.W."/>
            <person name="Levasseur A."/>
            <person name="Lombard V."/>
            <person name="Morin E."/>
            <person name="Otillar R."/>
            <person name="Lindquist E.A."/>
            <person name="Sun H."/>
            <person name="LaButti K.M."/>
            <person name="Schmutz J."/>
            <person name="Jabbour D."/>
            <person name="Luo H."/>
            <person name="Baker S.E."/>
            <person name="Pisabarro A.G."/>
            <person name="Walton J.D."/>
            <person name="Blanchette R.A."/>
            <person name="Henrissat B."/>
            <person name="Martin F."/>
            <person name="Cullen D."/>
            <person name="Hibbett D.S."/>
            <person name="Grigoriev I.V."/>
        </authorList>
    </citation>
    <scope>NUCLEOTIDE SEQUENCE [LARGE SCALE GENOMIC DNA]</scope>
    <source>
        <strain evidence="3">CBS 339.88</strain>
    </source>
</reference>
<feature type="signal peptide" evidence="1">
    <location>
        <begin position="1"/>
        <end position="22"/>
    </location>
</feature>
<organism evidence="2 3">
    <name type="scientific">Galerina marginata (strain CBS 339.88)</name>
    <dbReference type="NCBI Taxonomy" id="685588"/>
    <lineage>
        <taxon>Eukaryota</taxon>
        <taxon>Fungi</taxon>
        <taxon>Dikarya</taxon>
        <taxon>Basidiomycota</taxon>
        <taxon>Agaricomycotina</taxon>
        <taxon>Agaricomycetes</taxon>
        <taxon>Agaricomycetidae</taxon>
        <taxon>Agaricales</taxon>
        <taxon>Agaricineae</taxon>
        <taxon>Strophariaceae</taxon>
        <taxon>Galerina</taxon>
    </lineage>
</organism>
<name>A0A067SND9_GALM3</name>
<proteinExistence type="predicted"/>
<evidence type="ECO:0008006" key="4">
    <source>
        <dbReference type="Google" id="ProtNLM"/>
    </source>
</evidence>